<dbReference type="SUPFAM" id="SSF53474">
    <property type="entry name" value="alpha/beta-Hydrolases"/>
    <property type="match status" value="1"/>
</dbReference>
<dbReference type="Gene3D" id="3.40.50.1820">
    <property type="entry name" value="alpha/beta hydrolase"/>
    <property type="match status" value="1"/>
</dbReference>
<keyword evidence="2" id="KW-1185">Reference proteome</keyword>
<dbReference type="PANTHER" id="PTHR12265:SF11">
    <property type="entry name" value="ALPHA_BETA-HYDROLASES SUPERFAMILY PROTEIN"/>
    <property type="match status" value="1"/>
</dbReference>
<dbReference type="AlphaFoldDB" id="A0AA86S7C5"/>
<proteinExistence type="predicted"/>
<dbReference type="Gramene" id="rna-AYBTSS11_LOCUS4667">
    <property type="protein sequence ID" value="CAJ1930184.1"/>
    <property type="gene ID" value="gene-AYBTSS11_LOCUS4667"/>
</dbReference>
<dbReference type="InterPro" id="IPR008547">
    <property type="entry name" value="DUF829_TMEM53"/>
</dbReference>
<accession>A0AA86S7C5</accession>
<reference evidence="1" key="1">
    <citation type="submission" date="2023-10" db="EMBL/GenBank/DDBJ databases">
        <authorList>
            <person name="Domelevo Entfellner J.-B."/>
        </authorList>
    </citation>
    <scope>NUCLEOTIDE SEQUENCE</scope>
</reference>
<evidence type="ECO:0000313" key="2">
    <source>
        <dbReference type="Proteomes" id="UP001189624"/>
    </source>
</evidence>
<name>A0AA86S7C5_9FABA</name>
<evidence type="ECO:0000313" key="1">
    <source>
        <dbReference type="EMBL" id="CAJ1930184.1"/>
    </source>
</evidence>
<dbReference type="Proteomes" id="UP001189624">
    <property type="component" value="Chromosome 2"/>
</dbReference>
<sequence>MMKTVMEAQLRVLNPSTLGRHFFCQTTTFPRSHPFLFFQRAASTTPISSSLARPLIPPNSNHRNFIFSSLTSSQSLNSSTHFPNAHHNTFLSQSQGGGSAFVWNPASDTPSAALYGPKDRVPTVVLLGWLGARTKHLKRYVEWYNSRGFHAVTFVVDVNELLRIDLGHVLETRISLLADHLVSWLSREEQDGKERCLVFHTFSNTGWFVYVDLLIILLIPNAPYEDLMEKIKGCIVDSGGGEPFNPQVWAAGFSAAIFKKRSSLGSVAEVEGKLKSETEASLSNIQQDEPSKIETVVLALLEKLFSFVLQLPDVNQRLTRIVNVLTKHQPCPQLYLYSTADKVVPFQSIEALIEEQRKMGKWVRSFNFGSSPHVDHYRTFPDLYLSQVTEFLNQCFSTTTQTPYKA</sequence>
<organism evidence="1 2">
    <name type="scientific">Sphenostylis stenocarpa</name>
    <dbReference type="NCBI Taxonomy" id="92480"/>
    <lineage>
        <taxon>Eukaryota</taxon>
        <taxon>Viridiplantae</taxon>
        <taxon>Streptophyta</taxon>
        <taxon>Embryophyta</taxon>
        <taxon>Tracheophyta</taxon>
        <taxon>Spermatophyta</taxon>
        <taxon>Magnoliopsida</taxon>
        <taxon>eudicotyledons</taxon>
        <taxon>Gunneridae</taxon>
        <taxon>Pentapetalae</taxon>
        <taxon>rosids</taxon>
        <taxon>fabids</taxon>
        <taxon>Fabales</taxon>
        <taxon>Fabaceae</taxon>
        <taxon>Papilionoideae</taxon>
        <taxon>50 kb inversion clade</taxon>
        <taxon>NPAAA clade</taxon>
        <taxon>indigoferoid/millettioid clade</taxon>
        <taxon>Phaseoleae</taxon>
        <taxon>Sphenostylis</taxon>
    </lineage>
</organism>
<dbReference type="EMBL" id="OY731399">
    <property type="protein sequence ID" value="CAJ1930184.1"/>
    <property type="molecule type" value="Genomic_DNA"/>
</dbReference>
<dbReference type="Pfam" id="PF05705">
    <property type="entry name" value="DUF829"/>
    <property type="match status" value="1"/>
</dbReference>
<protein>
    <recommendedName>
        <fullName evidence="3">Transmembrane protein 53</fullName>
    </recommendedName>
</protein>
<evidence type="ECO:0008006" key="3">
    <source>
        <dbReference type="Google" id="ProtNLM"/>
    </source>
</evidence>
<gene>
    <name evidence="1" type="ORF">AYBTSS11_LOCUS4667</name>
</gene>
<dbReference type="PANTHER" id="PTHR12265">
    <property type="entry name" value="TRANSMEMBRANE PROTEIN 53"/>
    <property type="match status" value="1"/>
</dbReference>
<dbReference type="InterPro" id="IPR029058">
    <property type="entry name" value="AB_hydrolase_fold"/>
</dbReference>